<dbReference type="FunFam" id="2.10.25.10:FF:000434">
    <property type="entry name" value="Predicted protein"/>
    <property type="match status" value="1"/>
</dbReference>
<evidence type="ECO:0000256" key="5">
    <source>
        <dbReference type="ARBA" id="ARBA00023180"/>
    </source>
</evidence>
<proteinExistence type="predicted"/>
<evidence type="ECO:0000256" key="2">
    <source>
        <dbReference type="ARBA" id="ARBA00022729"/>
    </source>
</evidence>
<dbReference type="EMBL" id="PPHD01003911">
    <property type="protein sequence ID" value="POI33269.1"/>
    <property type="molecule type" value="Genomic_DNA"/>
</dbReference>
<organism evidence="8 9">
    <name type="scientific">Bambusicola thoracicus</name>
    <name type="common">Chinese bamboo-partridge</name>
    <name type="synonym">Perdix thoracica</name>
    <dbReference type="NCBI Taxonomy" id="9083"/>
    <lineage>
        <taxon>Eukaryota</taxon>
        <taxon>Metazoa</taxon>
        <taxon>Chordata</taxon>
        <taxon>Craniata</taxon>
        <taxon>Vertebrata</taxon>
        <taxon>Euteleostomi</taxon>
        <taxon>Archelosauria</taxon>
        <taxon>Archosauria</taxon>
        <taxon>Dinosauria</taxon>
        <taxon>Saurischia</taxon>
        <taxon>Theropoda</taxon>
        <taxon>Coelurosauria</taxon>
        <taxon>Aves</taxon>
        <taxon>Neognathae</taxon>
        <taxon>Galloanserae</taxon>
        <taxon>Galliformes</taxon>
        <taxon>Phasianidae</taxon>
        <taxon>Perdicinae</taxon>
        <taxon>Bambusicola</taxon>
    </lineage>
</organism>
<dbReference type="FunFam" id="2.10.25.10:FF:000499">
    <property type="entry name" value="Predicted protein"/>
    <property type="match status" value="1"/>
</dbReference>
<keyword evidence="3" id="KW-0677">Repeat</keyword>
<dbReference type="InterPro" id="IPR001881">
    <property type="entry name" value="EGF-like_Ca-bd_dom"/>
</dbReference>
<feature type="domain" description="EGF-like" evidence="7">
    <location>
        <begin position="294"/>
        <end position="329"/>
    </location>
</feature>
<evidence type="ECO:0000256" key="4">
    <source>
        <dbReference type="ARBA" id="ARBA00023157"/>
    </source>
</evidence>
<keyword evidence="9" id="KW-1185">Reference proteome</keyword>
<feature type="domain" description="EGF-like" evidence="7">
    <location>
        <begin position="253"/>
        <end position="292"/>
    </location>
</feature>
<dbReference type="Proteomes" id="UP000237246">
    <property type="component" value="Unassembled WGS sequence"/>
</dbReference>
<dbReference type="InterPro" id="IPR000742">
    <property type="entry name" value="EGF"/>
</dbReference>
<dbReference type="CDD" id="cd00054">
    <property type="entry name" value="EGF_CA"/>
    <property type="match status" value="1"/>
</dbReference>
<dbReference type="SMART" id="SM00181">
    <property type="entry name" value="EGF"/>
    <property type="match status" value="2"/>
</dbReference>
<dbReference type="GO" id="GO:0005509">
    <property type="term" value="F:calcium ion binding"/>
    <property type="evidence" value="ECO:0007669"/>
    <property type="project" value="InterPro"/>
</dbReference>
<evidence type="ECO:0000256" key="3">
    <source>
        <dbReference type="ARBA" id="ARBA00022737"/>
    </source>
</evidence>
<dbReference type="Pfam" id="PF00008">
    <property type="entry name" value="EGF"/>
    <property type="match status" value="2"/>
</dbReference>
<dbReference type="PROSITE" id="PS50026">
    <property type="entry name" value="EGF_3"/>
    <property type="match status" value="2"/>
</dbReference>
<dbReference type="InterPro" id="IPR000152">
    <property type="entry name" value="EGF-type_Asp/Asn_hydroxyl_site"/>
</dbReference>
<evidence type="ECO:0000256" key="1">
    <source>
        <dbReference type="ARBA" id="ARBA00022536"/>
    </source>
</evidence>
<comment type="caution">
    <text evidence="8">The sequence shown here is derived from an EMBL/GenBank/DDBJ whole genome shotgun (WGS) entry which is preliminary data.</text>
</comment>
<dbReference type="PROSITE" id="PS00010">
    <property type="entry name" value="ASX_HYDROXYL"/>
    <property type="match status" value="1"/>
</dbReference>
<accession>A0A2P4TA81</accession>
<evidence type="ECO:0000259" key="7">
    <source>
        <dbReference type="PROSITE" id="PS50026"/>
    </source>
</evidence>
<evidence type="ECO:0000313" key="8">
    <source>
        <dbReference type="EMBL" id="POI33269.1"/>
    </source>
</evidence>
<dbReference type="SMART" id="SM00179">
    <property type="entry name" value="EGF_CA"/>
    <property type="match status" value="2"/>
</dbReference>
<dbReference type="InterPro" id="IPR018097">
    <property type="entry name" value="EGF_Ca-bd_CS"/>
</dbReference>
<feature type="disulfide bond" evidence="6">
    <location>
        <begin position="298"/>
        <end position="308"/>
    </location>
</feature>
<dbReference type="PROSITE" id="PS00022">
    <property type="entry name" value="EGF_1"/>
    <property type="match status" value="1"/>
</dbReference>
<keyword evidence="1 6" id="KW-0245">EGF-like domain</keyword>
<sequence length="343" mass="37528">MCYCLKHSVISEQALEITSLENRGLCDIRTSDCSRVRVFGVGFKDSPHLHCEVTRLIVRNFPWAHQISMIQSCCGMFVLNSSTLSSTECLPIAAITDDGFQYSNSRVLTLYDAVCQACESHPTGLCKLKDNTCNIDGLCYGEGESSPASPCLLCEPDISKFTWSINENNLPPVFQAPSSQLLTFIGENFVYQLTAVDPEGSAVLFILEAGPQDARLSPAGLLIWKVDSEEIQTFEFTVSDECNAQSRYTVEVRVKPCSCLNGGTCVTNIKFPPGLGEYLCLCPNGFDGGFCQEDINECKSNPCKSGTCVDGVDSYACQCPPGLGGKTSFIPTLTRNKLHFRKF</sequence>
<dbReference type="PANTHER" id="PTHR24049:SF35">
    <property type="entry name" value="EGF-LIKE DOMAIN-CONTAINING PROTEIN"/>
    <property type="match status" value="1"/>
</dbReference>
<reference evidence="8 9" key="1">
    <citation type="submission" date="2018-01" db="EMBL/GenBank/DDBJ databases">
        <title>Comparison of the Chinese Bamboo Partridge and Red Junglefowl genome sequences highlights the importance of demography in genome evolution.</title>
        <authorList>
            <person name="Tiley G.P."/>
            <person name="Kimball R.T."/>
            <person name="Braun E.L."/>
            <person name="Burleigh J.G."/>
        </authorList>
    </citation>
    <scope>NUCLEOTIDE SEQUENCE [LARGE SCALE GENOMIC DNA]</scope>
    <source>
        <strain evidence="8">RTK389</strain>
        <tissue evidence="8">Blood</tissue>
    </source>
</reference>
<dbReference type="AlphaFoldDB" id="A0A2P4TA81"/>
<dbReference type="SUPFAM" id="SSF57196">
    <property type="entry name" value="EGF/Laminin"/>
    <property type="match status" value="2"/>
</dbReference>
<dbReference type="PROSITE" id="PS01187">
    <property type="entry name" value="EGF_CA"/>
    <property type="match status" value="1"/>
</dbReference>
<dbReference type="OrthoDB" id="382013at2759"/>
<evidence type="ECO:0000256" key="6">
    <source>
        <dbReference type="PROSITE-ProRule" id="PRU00076"/>
    </source>
</evidence>
<dbReference type="Gene3D" id="2.10.25.10">
    <property type="entry name" value="Laminin"/>
    <property type="match status" value="2"/>
</dbReference>
<keyword evidence="2" id="KW-0732">Signal</keyword>
<dbReference type="InterPro" id="IPR051022">
    <property type="entry name" value="Notch_Cell-Fate_Det"/>
</dbReference>
<dbReference type="PROSITE" id="PS01186">
    <property type="entry name" value="EGF_2"/>
    <property type="match status" value="1"/>
</dbReference>
<name>A0A2P4TA81_BAMTH</name>
<feature type="disulfide bond" evidence="6">
    <location>
        <begin position="282"/>
        <end position="291"/>
    </location>
</feature>
<gene>
    <name evidence="8" type="ORF">CIB84_002979</name>
</gene>
<protein>
    <recommendedName>
        <fullName evidence="7">EGF-like domain-containing protein</fullName>
    </recommendedName>
</protein>
<evidence type="ECO:0000313" key="9">
    <source>
        <dbReference type="Proteomes" id="UP000237246"/>
    </source>
</evidence>
<comment type="caution">
    <text evidence="6">Lacks conserved residue(s) required for the propagation of feature annotation.</text>
</comment>
<dbReference type="PANTHER" id="PTHR24049">
    <property type="entry name" value="CRUMBS FAMILY MEMBER"/>
    <property type="match status" value="1"/>
</dbReference>
<keyword evidence="5" id="KW-0325">Glycoprotein</keyword>
<keyword evidence="4 6" id="KW-1015">Disulfide bond</keyword>